<dbReference type="AlphaFoldDB" id="A0A4R7JB85"/>
<dbReference type="Pfam" id="PF01863">
    <property type="entry name" value="YgjP-like"/>
    <property type="match status" value="1"/>
</dbReference>
<dbReference type="PANTHER" id="PTHR30399">
    <property type="entry name" value="UNCHARACTERIZED PROTEIN YGJP"/>
    <property type="match status" value="1"/>
</dbReference>
<evidence type="ECO:0000313" key="4">
    <source>
        <dbReference type="Proteomes" id="UP000295371"/>
    </source>
</evidence>
<sequence>MVPAGDEHAVELKGAAPSDHGRVEVEVRRSARRRRTITAYRDAGKIVVMLPQHTTKAEERQIVPEMVSKVLAKESRQRSPDSEPDLLRRAAELSREHLSAVGAPLPASVRWVGNQNTRWGSCTPSAGTIRLSDRMRPMPSWVVDYVLLHELAHLVEREHNARFWSLVNAYADAERAKAYLSGWSDALARTETARTEPSPAELSRTEPSQAQPS</sequence>
<dbReference type="Proteomes" id="UP000295371">
    <property type="component" value="Unassembled WGS sequence"/>
</dbReference>
<feature type="region of interest" description="Disordered" evidence="1">
    <location>
        <begin position="1"/>
        <end position="23"/>
    </location>
</feature>
<dbReference type="InterPro" id="IPR002725">
    <property type="entry name" value="YgjP-like_metallopeptidase"/>
</dbReference>
<dbReference type="InterPro" id="IPR053136">
    <property type="entry name" value="UTP_pyrophosphatase-like"/>
</dbReference>
<feature type="domain" description="YgjP-like metallopeptidase" evidence="2">
    <location>
        <begin position="112"/>
        <end position="173"/>
    </location>
</feature>
<keyword evidence="4" id="KW-1185">Reference proteome</keyword>
<evidence type="ECO:0000259" key="2">
    <source>
        <dbReference type="Pfam" id="PF01863"/>
    </source>
</evidence>
<name>A0A4R7JB85_9ACTN</name>
<dbReference type="OrthoDB" id="9811177at2"/>
<feature type="compositionally biased region" description="Basic and acidic residues" evidence="1">
    <location>
        <begin position="1"/>
        <end position="11"/>
    </location>
</feature>
<dbReference type="PANTHER" id="PTHR30399:SF1">
    <property type="entry name" value="UTP PYROPHOSPHATASE"/>
    <property type="match status" value="1"/>
</dbReference>
<protein>
    <recommendedName>
        <fullName evidence="2">YgjP-like metallopeptidase domain-containing protein</fullName>
    </recommendedName>
</protein>
<evidence type="ECO:0000313" key="3">
    <source>
        <dbReference type="EMBL" id="TDT33689.1"/>
    </source>
</evidence>
<proteinExistence type="predicted"/>
<feature type="region of interest" description="Disordered" evidence="1">
    <location>
        <begin position="190"/>
        <end position="213"/>
    </location>
</feature>
<reference evidence="3 4" key="1">
    <citation type="submission" date="2019-03" db="EMBL/GenBank/DDBJ databases">
        <title>Genomic Encyclopedia of Archaeal and Bacterial Type Strains, Phase II (KMG-II): from individual species to whole genera.</title>
        <authorList>
            <person name="Goeker M."/>
        </authorList>
    </citation>
    <scope>NUCLEOTIDE SEQUENCE [LARGE SCALE GENOMIC DNA]</scope>
    <source>
        <strain evidence="3 4">DSM 24323</strain>
    </source>
</reference>
<accession>A0A4R7JB85</accession>
<dbReference type="Gene3D" id="3.30.2010.10">
    <property type="entry name" value="Metalloproteases ('zincins'), catalytic domain"/>
    <property type="match status" value="1"/>
</dbReference>
<comment type="caution">
    <text evidence="3">The sequence shown here is derived from an EMBL/GenBank/DDBJ whole genome shotgun (WGS) entry which is preliminary data.</text>
</comment>
<dbReference type="EMBL" id="SOAW01000001">
    <property type="protein sequence ID" value="TDT33689.1"/>
    <property type="molecule type" value="Genomic_DNA"/>
</dbReference>
<gene>
    <name evidence="3" type="ORF">CLV29_1316</name>
</gene>
<dbReference type="CDD" id="cd07344">
    <property type="entry name" value="M48_yhfN_like"/>
    <property type="match status" value="1"/>
</dbReference>
<organism evidence="3 4">
    <name type="scientific">Naumannella halotolerans</name>
    <dbReference type="NCBI Taxonomy" id="993414"/>
    <lineage>
        <taxon>Bacteria</taxon>
        <taxon>Bacillati</taxon>
        <taxon>Actinomycetota</taxon>
        <taxon>Actinomycetes</taxon>
        <taxon>Propionibacteriales</taxon>
        <taxon>Propionibacteriaceae</taxon>
        <taxon>Naumannella</taxon>
    </lineage>
</organism>
<evidence type="ECO:0000256" key="1">
    <source>
        <dbReference type="SAM" id="MobiDB-lite"/>
    </source>
</evidence>